<organism evidence="2 3">
    <name type="scientific">Candidatus Tagabacteria bacterium CG03_land_8_20_14_0_80_41_22</name>
    <dbReference type="NCBI Taxonomy" id="1975020"/>
    <lineage>
        <taxon>Bacteria</taxon>
        <taxon>Candidatus Tagaibacteriota</taxon>
    </lineage>
</organism>
<dbReference type="InterPro" id="IPR024414">
    <property type="entry name" value="Uncharacterised_PrgI"/>
</dbReference>
<gene>
    <name evidence="2" type="ORF">COS58_02225</name>
</gene>
<keyword evidence="1" id="KW-0812">Transmembrane</keyword>
<protein>
    <recommendedName>
        <fullName evidence="4">PrgI family protein</fullName>
    </recommendedName>
</protein>
<feature type="transmembrane region" description="Helical" evidence="1">
    <location>
        <begin position="24"/>
        <end position="41"/>
    </location>
</feature>
<reference evidence="3" key="1">
    <citation type="submission" date="2017-09" db="EMBL/GenBank/DDBJ databases">
        <title>Depth-based differentiation of microbial function through sediment-hosted aquifers and enrichment of novel symbionts in the deep terrestrial subsurface.</title>
        <authorList>
            <person name="Probst A.J."/>
            <person name="Ladd B."/>
            <person name="Jarett J.K."/>
            <person name="Geller-Mcgrath D.E."/>
            <person name="Sieber C.M.K."/>
            <person name="Emerson J.B."/>
            <person name="Anantharaman K."/>
            <person name="Thomas B.C."/>
            <person name="Malmstrom R."/>
            <person name="Stieglmeier M."/>
            <person name="Klingl A."/>
            <person name="Woyke T."/>
            <person name="Ryan C.M."/>
            <person name="Banfield J.F."/>
        </authorList>
    </citation>
    <scope>NUCLEOTIDE SEQUENCE [LARGE SCALE GENOMIC DNA]</scope>
</reference>
<dbReference type="AlphaFoldDB" id="A0A2M7B8M4"/>
<keyword evidence="1" id="KW-1133">Transmembrane helix</keyword>
<sequence>MRFQVPQFIDIEDKIFGPLTFKQFIYLLGGGGAVFILYVFLPIYLMVFFAIPVALFALALAFYQVNNQPFIKVVENAFYYLTSNKLYLWRKREVKMTPEAAKKAKIGESAPAIMSKLTKNRLEDLAWSLDIKEKLIR</sequence>
<evidence type="ECO:0000313" key="3">
    <source>
        <dbReference type="Proteomes" id="UP000228561"/>
    </source>
</evidence>
<keyword evidence="1" id="KW-0472">Membrane</keyword>
<comment type="caution">
    <text evidence="2">The sequence shown here is derived from an EMBL/GenBank/DDBJ whole genome shotgun (WGS) entry which is preliminary data.</text>
</comment>
<proteinExistence type="predicted"/>
<evidence type="ECO:0000256" key="1">
    <source>
        <dbReference type="SAM" id="Phobius"/>
    </source>
</evidence>
<evidence type="ECO:0008006" key="4">
    <source>
        <dbReference type="Google" id="ProtNLM"/>
    </source>
</evidence>
<feature type="transmembrane region" description="Helical" evidence="1">
    <location>
        <begin position="47"/>
        <end position="65"/>
    </location>
</feature>
<dbReference type="Pfam" id="PF12666">
    <property type="entry name" value="PrgI"/>
    <property type="match status" value="1"/>
</dbReference>
<name>A0A2M7B8M4_9BACT</name>
<evidence type="ECO:0000313" key="2">
    <source>
        <dbReference type="EMBL" id="PIU99467.1"/>
    </source>
</evidence>
<dbReference type="EMBL" id="PEVG01000028">
    <property type="protein sequence ID" value="PIU99467.1"/>
    <property type="molecule type" value="Genomic_DNA"/>
</dbReference>
<accession>A0A2M7B8M4</accession>
<dbReference type="Proteomes" id="UP000228561">
    <property type="component" value="Unassembled WGS sequence"/>
</dbReference>